<organism evidence="1 2">
    <name type="scientific">Hymenobacter frigidus</name>
    <dbReference type="NCBI Taxonomy" id="1524095"/>
    <lineage>
        <taxon>Bacteria</taxon>
        <taxon>Pseudomonadati</taxon>
        <taxon>Bacteroidota</taxon>
        <taxon>Cytophagia</taxon>
        <taxon>Cytophagales</taxon>
        <taxon>Hymenobacteraceae</taxon>
        <taxon>Hymenobacter</taxon>
    </lineage>
</organism>
<proteinExistence type="predicted"/>
<keyword evidence="2" id="KW-1185">Reference proteome</keyword>
<dbReference type="EMBL" id="BMGY01000023">
    <property type="protein sequence ID" value="GGH87172.1"/>
    <property type="molecule type" value="Genomic_DNA"/>
</dbReference>
<evidence type="ECO:0008006" key="3">
    <source>
        <dbReference type="Google" id="ProtNLM"/>
    </source>
</evidence>
<comment type="caution">
    <text evidence="1">The sequence shown here is derived from an EMBL/GenBank/DDBJ whole genome shotgun (WGS) entry which is preliminary data.</text>
</comment>
<accession>A0ABQ2A7P6</accession>
<sequence>MNDLVSIAAVSWEELQQYVYYGDGSWRDIYVLDASRADWKIWADFVNANCQVEFFDGNDTSQSQIDFAVAEAFWDGDGQANMLWATFFVGELGVNCHFFRDDEVENDIDPQKITSYAVHQQLMNYLTRLSQALGKEVVLTPENDTPASCNPLWLGPWLPLLSVKGEQVRVQAYWRNSA</sequence>
<dbReference type="RefSeq" id="WP_188562456.1">
    <property type="nucleotide sequence ID" value="NZ_BMGY01000023.1"/>
</dbReference>
<dbReference type="Proteomes" id="UP000637774">
    <property type="component" value="Unassembled WGS sequence"/>
</dbReference>
<name>A0ABQ2A7P6_9BACT</name>
<gene>
    <name evidence="1" type="ORF">GCM10011495_25460</name>
</gene>
<evidence type="ECO:0000313" key="2">
    <source>
        <dbReference type="Proteomes" id="UP000637774"/>
    </source>
</evidence>
<reference evidence="2" key="1">
    <citation type="journal article" date="2019" name="Int. J. Syst. Evol. Microbiol.">
        <title>The Global Catalogue of Microorganisms (GCM) 10K type strain sequencing project: providing services to taxonomists for standard genome sequencing and annotation.</title>
        <authorList>
            <consortium name="The Broad Institute Genomics Platform"/>
            <consortium name="The Broad Institute Genome Sequencing Center for Infectious Disease"/>
            <person name="Wu L."/>
            <person name="Ma J."/>
        </authorList>
    </citation>
    <scope>NUCLEOTIDE SEQUENCE [LARGE SCALE GENOMIC DNA]</scope>
    <source>
        <strain evidence="2">CGMCC 1.14966</strain>
    </source>
</reference>
<protein>
    <recommendedName>
        <fullName evidence="3">SMI1/KNR4 family protein</fullName>
    </recommendedName>
</protein>
<evidence type="ECO:0000313" key="1">
    <source>
        <dbReference type="EMBL" id="GGH87172.1"/>
    </source>
</evidence>